<gene>
    <name evidence="5" type="ORF">TcWFU_001286</name>
</gene>
<dbReference type="InterPro" id="IPR050687">
    <property type="entry name" value="Dynein_IC"/>
</dbReference>
<name>A0ABR4QP54_9CEST</name>
<evidence type="ECO:0000256" key="3">
    <source>
        <dbReference type="ARBA" id="ARBA00022574"/>
    </source>
</evidence>
<evidence type="ECO:0000256" key="4">
    <source>
        <dbReference type="ARBA" id="ARBA00022737"/>
    </source>
</evidence>
<dbReference type="SUPFAM" id="SSF50978">
    <property type="entry name" value="WD40 repeat-like"/>
    <property type="match status" value="1"/>
</dbReference>
<keyword evidence="2" id="KW-0963">Cytoplasm</keyword>
<proteinExistence type="predicted"/>
<comment type="caution">
    <text evidence="5">The sequence shown here is derived from an EMBL/GenBank/DDBJ whole genome shotgun (WGS) entry which is preliminary data.</text>
</comment>
<dbReference type="SMART" id="SM00320">
    <property type="entry name" value="WD40"/>
    <property type="match status" value="3"/>
</dbReference>
<organism evidence="5 6">
    <name type="scientific">Taenia crassiceps</name>
    <dbReference type="NCBI Taxonomy" id="6207"/>
    <lineage>
        <taxon>Eukaryota</taxon>
        <taxon>Metazoa</taxon>
        <taxon>Spiralia</taxon>
        <taxon>Lophotrochozoa</taxon>
        <taxon>Platyhelminthes</taxon>
        <taxon>Cestoda</taxon>
        <taxon>Eucestoda</taxon>
        <taxon>Cyclophyllidea</taxon>
        <taxon>Taeniidae</taxon>
        <taxon>Taenia</taxon>
    </lineage>
</organism>
<evidence type="ECO:0000256" key="1">
    <source>
        <dbReference type="ARBA" id="ARBA00004496"/>
    </source>
</evidence>
<evidence type="ECO:0000313" key="6">
    <source>
        <dbReference type="Proteomes" id="UP001651158"/>
    </source>
</evidence>
<keyword evidence="6" id="KW-1185">Reference proteome</keyword>
<evidence type="ECO:0000313" key="5">
    <source>
        <dbReference type="EMBL" id="KAL5111343.1"/>
    </source>
</evidence>
<dbReference type="Pfam" id="PF00400">
    <property type="entry name" value="WD40"/>
    <property type="match status" value="1"/>
</dbReference>
<accession>A0ABR4QP54</accession>
<keyword evidence="4" id="KW-0677">Repeat</keyword>
<dbReference type="InterPro" id="IPR015943">
    <property type="entry name" value="WD40/YVTN_repeat-like_dom_sf"/>
</dbReference>
<dbReference type="EMBL" id="JAKROA010000001">
    <property type="protein sequence ID" value="KAL5111343.1"/>
    <property type="molecule type" value="Genomic_DNA"/>
</dbReference>
<keyword evidence="3" id="KW-0853">WD repeat</keyword>
<sequence>MNAVAFCNEDAPLVAGGTISGELVIWSLSKECDSRVAACGCVEGGHQDSITGIFWIPRRGLNTYVSKLTAGHHLVTVGADGRIICWSLQETQPSVFTLKPVRIYQITGKDQLSGPLGDVYAHNKSNASPGSEGDTRSVGISTAAFSPHSTETNFPSFLLGTESGGVLVAHLEVLDWTASSSDSDFTNAPASPVKYVLARYFAPIHSVTWSFSHRNLVAVSGAFPGVQIYNILERTRIYTLGTEEGQIFAIRFLRDSSPQGYQHRSLLACGSARGTAAVYDLHCGSEVSGGSNESEVFAPIKHCVLQCHQESSAVNSIMCMASNDSANPLTAVGSRDGTVVIFDTSNLNSPGYSDNTP</sequence>
<dbReference type="PANTHER" id="PTHR12442:SF26">
    <property type="entry name" value="CYTOPLASMIC DYNEIN 2 INTERMEDIATE CHAIN 2"/>
    <property type="match status" value="1"/>
</dbReference>
<dbReference type="InterPro" id="IPR036322">
    <property type="entry name" value="WD40_repeat_dom_sf"/>
</dbReference>
<comment type="subcellular location">
    <subcellularLocation>
        <location evidence="1">Cytoplasm</location>
    </subcellularLocation>
</comment>
<dbReference type="Proteomes" id="UP001651158">
    <property type="component" value="Unassembled WGS sequence"/>
</dbReference>
<protein>
    <submittedName>
        <fullName evidence="5">Cytoplasmic dynein 2 intermediate chain 2</fullName>
    </submittedName>
</protein>
<dbReference type="PANTHER" id="PTHR12442">
    <property type="entry name" value="DYNEIN INTERMEDIATE CHAIN"/>
    <property type="match status" value="1"/>
</dbReference>
<reference evidence="5 6" key="1">
    <citation type="journal article" date="2022" name="Front. Cell. Infect. Microbiol.">
        <title>The Genomes of Two Strains of Taenia crassiceps the Animal Model for the Study of Human Cysticercosis.</title>
        <authorList>
            <person name="Bobes R.J."/>
            <person name="Estrada K."/>
            <person name="Rios-Valencia D.G."/>
            <person name="Calderon-Gallegos A."/>
            <person name="de la Torre P."/>
            <person name="Carrero J.C."/>
            <person name="Sanchez-Flores A."/>
            <person name="Laclette J.P."/>
        </authorList>
    </citation>
    <scope>NUCLEOTIDE SEQUENCE [LARGE SCALE GENOMIC DNA]</scope>
    <source>
        <strain evidence="5">WFUcys</strain>
    </source>
</reference>
<dbReference type="InterPro" id="IPR001680">
    <property type="entry name" value="WD40_rpt"/>
</dbReference>
<evidence type="ECO:0000256" key="2">
    <source>
        <dbReference type="ARBA" id="ARBA00022490"/>
    </source>
</evidence>
<dbReference type="Gene3D" id="2.130.10.10">
    <property type="entry name" value="YVTN repeat-like/Quinoprotein amine dehydrogenase"/>
    <property type="match status" value="2"/>
</dbReference>